<comment type="caution">
    <text evidence="11">The sequence shown here is derived from an EMBL/GenBank/DDBJ whole genome shotgun (WGS) entry which is preliminary data.</text>
</comment>
<evidence type="ECO:0000313" key="11">
    <source>
        <dbReference type="EMBL" id="KJH83770.1"/>
    </source>
</evidence>
<dbReference type="PANTHER" id="PTHR43442">
    <property type="entry name" value="GLUCONOKINASE-RELATED"/>
    <property type="match status" value="1"/>
</dbReference>
<keyword evidence="8" id="KW-0311">Gluconate utilization</keyword>
<dbReference type="InterPro" id="IPR031322">
    <property type="entry name" value="Shikimate/glucono_kinase"/>
</dbReference>
<evidence type="ECO:0000256" key="9">
    <source>
        <dbReference type="ARBA" id="ARBA00048090"/>
    </source>
</evidence>
<comment type="similarity">
    <text evidence="2 10">Belongs to the gluconokinase GntK/GntV family.</text>
</comment>
<evidence type="ECO:0000256" key="6">
    <source>
        <dbReference type="ARBA" id="ARBA00022777"/>
    </source>
</evidence>
<dbReference type="GO" id="GO:0046316">
    <property type="term" value="F:gluconokinase activity"/>
    <property type="evidence" value="ECO:0007669"/>
    <property type="project" value="UniProtKB-EC"/>
</dbReference>
<dbReference type="CDD" id="cd02021">
    <property type="entry name" value="GntK"/>
    <property type="match status" value="1"/>
</dbReference>
<dbReference type="GO" id="GO:0019521">
    <property type="term" value="P:D-gluconate metabolic process"/>
    <property type="evidence" value="ECO:0007669"/>
    <property type="project" value="UniProtKB-KW"/>
</dbReference>
<proteinExistence type="inferred from homology"/>
<keyword evidence="7 10" id="KW-0067">ATP-binding</keyword>
<evidence type="ECO:0000256" key="3">
    <source>
        <dbReference type="ARBA" id="ARBA00012054"/>
    </source>
</evidence>
<evidence type="ECO:0000256" key="2">
    <source>
        <dbReference type="ARBA" id="ARBA00008420"/>
    </source>
</evidence>
<dbReference type="PATRIC" id="fig|316.101.peg.1571"/>
<gene>
    <name evidence="11" type="ORF">UF78_03580</name>
</gene>
<evidence type="ECO:0000313" key="12">
    <source>
        <dbReference type="Proteomes" id="UP000032487"/>
    </source>
</evidence>
<dbReference type="InterPro" id="IPR006001">
    <property type="entry name" value="Therm_gnt_kin"/>
</dbReference>
<name>A0A0D9ARY0_STUST</name>
<keyword evidence="5 10" id="KW-0547">Nucleotide-binding</keyword>
<dbReference type="GO" id="GO:0005737">
    <property type="term" value="C:cytoplasm"/>
    <property type="evidence" value="ECO:0007669"/>
    <property type="project" value="TreeGrafter"/>
</dbReference>
<dbReference type="PANTHER" id="PTHR43442:SF3">
    <property type="entry name" value="GLUCONOKINASE-RELATED"/>
    <property type="match status" value="1"/>
</dbReference>
<dbReference type="EC" id="2.7.1.12" evidence="3 10"/>
<dbReference type="RefSeq" id="WP_045160716.1">
    <property type="nucleotide sequence ID" value="NZ_JYHV01000010.1"/>
</dbReference>
<evidence type="ECO:0000256" key="4">
    <source>
        <dbReference type="ARBA" id="ARBA00022679"/>
    </source>
</evidence>
<dbReference type="EMBL" id="JYHV01000010">
    <property type="protein sequence ID" value="KJH83770.1"/>
    <property type="molecule type" value="Genomic_DNA"/>
</dbReference>
<evidence type="ECO:0000256" key="8">
    <source>
        <dbReference type="ARBA" id="ARBA00023064"/>
    </source>
</evidence>
<dbReference type="SUPFAM" id="SSF52540">
    <property type="entry name" value="P-loop containing nucleoside triphosphate hydrolases"/>
    <property type="match status" value="1"/>
</dbReference>
<dbReference type="Proteomes" id="UP000032487">
    <property type="component" value="Unassembled WGS sequence"/>
</dbReference>
<dbReference type="Gene3D" id="3.40.50.300">
    <property type="entry name" value="P-loop containing nucleotide triphosphate hydrolases"/>
    <property type="match status" value="1"/>
</dbReference>
<evidence type="ECO:0000256" key="1">
    <source>
        <dbReference type="ARBA" id="ARBA00004761"/>
    </source>
</evidence>
<comment type="catalytic activity">
    <reaction evidence="9 10">
        <text>D-gluconate + ATP = 6-phospho-D-gluconate + ADP + H(+)</text>
        <dbReference type="Rhea" id="RHEA:19433"/>
        <dbReference type="ChEBI" id="CHEBI:15378"/>
        <dbReference type="ChEBI" id="CHEBI:18391"/>
        <dbReference type="ChEBI" id="CHEBI:30616"/>
        <dbReference type="ChEBI" id="CHEBI:58759"/>
        <dbReference type="ChEBI" id="CHEBI:456216"/>
        <dbReference type="EC" id="2.7.1.12"/>
    </reaction>
</comment>
<dbReference type="GO" id="GO:0005524">
    <property type="term" value="F:ATP binding"/>
    <property type="evidence" value="ECO:0007669"/>
    <property type="project" value="UniProtKB-KW"/>
</dbReference>
<accession>A0A0D9ARY0</accession>
<dbReference type="FunFam" id="3.40.50.300:FF:000522">
    <property type="entry name" value="Gluconokinase"/>
    <property type="match status" value="1"/>
</dbReference>
<protein>
    <recommendedName>
        <fullName evidence="3 10">Gluconokinase</fullName>
        <ecNumber evidence="3 10">2.7.1.12</ecNumber>
    </recommendedName>
</protein>
<keyword evidence="6 10" id="KW-0418">Kinase</keyword>
<evidence type="ECO:0000256" key="5">
    <source>
        <dbReference type="ARBA" id="ARBA00022741"/>
    </source>
</evidence>
<dbReference type="AlphaFoldDB" id="A0A0D9ARY0"/>
<evidence type="ECO:0000256" key="7">
    <source>
        <dbReference type="ARBA" id="ARBA00022840"/>
    </source>
</evidence>
<keyword evidence="4 10" id="KW-0808">Transferase</keyword>
<sequence length="168" mass="18772">MIVIIMGVAGSGKTTIGEKLAARLGCGFSDADEFHSEANKRKMASGIALDDEDRRPWLQAMRDAIETRHEQGHDWVFACSALKRSYRQLLSGGHEGVVWVYLDGSQALLLERLRRRSGHFFDPSLLCSQLQALEKPSEEEAIRVDITHSPEQIVETIIERLSHAEASD</sequence>
<dbReference type="NCBIfam" id="TIGR01313">
    <property type="entry name" value="therm_gnt_kin"/>
    <property type="match status" value="1"/>
</dbReference>
<organism evidence="11 12">
    <name type="scientific">Stutzerimonas stutzeri</name>
    <name type="common">Pseudomonas stutzeri</name>
    <dbReference type="NCBI Taxonomy" id="316"/>
    <lineage>
        <taxon>Bacteria</taxon>
        <taxon>Pseudomonadati</taxon>
        <taxon>Pseudomonadota</taxon>
        <taxon>Gammaproteobacteria</taxon>
        <taxon>Pseudomonadales</taxon>
        <taxon>Pseudomonadaceae</taxon>
        <taxon>Stutzerimonas</taxon>
    </lineage>
</organism>
<dbReference type="OrthoDB" id="9795716at2"/>
<evidence type="ECO:0000256" key="10">
    <source>
        <dbReference type="RuleBase" id="RU363066"/>
    </source>
</evidence>
<dbReference type="Pfam" id="PF01202">
    <property type="entry name" value="SKI"/>
    <property type="match status" value="1"/>
</dbReference>
<comment type="pathway">
    <text evidence="1">Carbohydrate acid metabolism.</text>
</comment>
<dbReference type="InterPro" id="IPR027417">
    <property type="entry name" value="P-loop_NTPase"/>
</dbReference>
<reference evidence="11 12" key="1">
    <citation type="submission" date="2015-02" db="EMBL/GenBank/DDBJ databases">
        <title>Draft genome sequence of Pseudomonas stutzeri NT0128 isolated from wheat (Triticum turgidum) rhizosphere.</title>
        <authorList>
            <person name="Tovi N."/>
            <person name="Frenk S."/>
            <person name="Hadar Y."/>
            <person name="Minz D."/>
        </authorList>
    </citation>
    <scope>NUCLEOTIDE SEQUENCE [LARGE SCALE GENOMIC DNA]</scope>
    <source>
        <strain evidence="11 12">NT0128</strain>
    </source>
</reference>